<evidence type="ECO:0000313" key="3">
    <source>
        <dbReference type="Proteomes" id="UP000801864"/>
    </source>
</evidence>
<keyword evidence="1" id="KW-0812">Transmembrane</keyword>
<dbReference type="EMBL" id="QLNT01000003">
    <property type="protein sequence ID" value="KAF3075659.1"/>
    <property type="molecule type" value="Genomic_DNA"/>
</dbReference>
<keyword evidence="1" id="KW-1133">Transmembrane helix</keyword>
<sequence length="74" mass="8117">MHRCHDLWNLVLLKAAFRQPTGCLATAAFIVIGIGARRGEEFGRLFALDSTSRFGIGRFAKARMGRKAKGNSPP</sequence>
<gene>
    <name evidence="2" type="ORF">CFAM422_002239</name>
</gene>
<protein>
    <submittedName>
        <fullName evidence="2">Uncharacterized protein</fullName>
    </submittedName>
</protein>
<evidence type="ECO:0000313" key="2">
    <source>
        <dbReference type="EMBL" id="KAF3075659.1"/>
    </source>
</evidence>
<keyword evidence="3" id="KW-1185">Reference proteome</keyword>
<dbReference type="Proteomes" id="UP000801864">
    <property type="component" value="Unassembled WGS sequence"/>
</dbReference>
<feature type="transmembrane region" description="Helical" evidence="1">
    <location>
        <begin position="16"/>
        <end position="36"/>
    </location>
</feature>
<comment type="caution">
    <text evidence="2">The sequence shown here is derived from an EMBL/GenBank/DDBJ whole genome shotgun (WGS) entry which is preliminary data.</text>
</comment>
<keyword evidence="1" id="KW-0472">Membrane</keyword>
<name>A0A9P5CHG8_9HYPO</name>
<dbReference type="AlphaFoldDB" id="A0A9P5CHG8"/>
<accession>A0A9P5CHG8</accession>
<reference evidence="2 3" key="1">
    <citation type="submission" date="2018-06" db="EMBL/GenBank/DDBJ databases">
        <title>Genome analysis of cellulolytic fungus Trichoderma lentiforme CFAM-422.</title>
        <authorList>
            <person name="Steindorff A.S."/>
            <person name="Formighieri E.F."/>
            <person name="Midorikawa G.E.O."/>
            <person name="Tamietti M.S."/>
            <person name="Ramos E.Z."/>
            <person name="Silva A.S."/>
            <person name="Bon E.P.S."/>
            <person name="Mendes T.D."/>
            <person name="Damaso M.C.T."/>
            <person name="Favaro L.C.L."/>
        </authorList>
    </citation>
    <scope>NUCLEOTIDE SEQUENCE [LARGE SCALE GENOMIC DNA]</scope>
    <source>
        <strain evidence="2 3">CFAM-422</strain>
    </source>
</reference>
<proteinExistence type="predicted"/>
<evidence type="ECO:0000256" key="1">
    <source>
        <dbReference type="SAM" id="Phobius"/>
    </source>
</evidence>
<organism evidence="2 3">
    <name type="scientific">Trichoderma lentiforme</name>
    <dbReference type="NCBI Taxonomy" id="1567552"/>
    <lineage>
        <taxon>Eukaryota</taxon>
        <taxon>Fungi</taxon>
        <taxon>Dikarya</taxon>
        <taxon>Ascomycota</taxon>
        <taxon>Pezizomycotina</taxon>
        <taxon>Sordariomycetes</taxon>
        <taxon>Hypocreomycetidae</taxon>
        <taxon>Hypocreales</taxon>
        <taxon>Hypocreaceae</taxon>
        <taxon>Trichoderma</taxon>
    </lineage>
</organism>